<evidence type="ECO:0000313" key="2">
    <source>
        <dbReference type="Proteomes" id="UP000789901"/>
    </source>
</evidence>
<proteinExistence type="predicted"/>
<gene>
    <name evidence="1" type="ORF">GMARGA_LOCUS11013</name>
</gene>
<name>A0ABN7UVN6_GIGMA</name>
<reference evidence="1 2" key="1">
    <citation type="submission" date="2021-06" db="EMBL/GenBank/DDBJ databases">
        <authorList>
            <person name="Kallberg Y."/>
            <person name="Tangrot J."/>
            <person name="Rosling A."/>
        </authorList>
    </citation>
    <scope>NUCLEOTIDE SEQUENCE [LARGE SCALE GENOMIC DNA]</scope>
    <source>
        <strain evidence="1 2">120-4 pot B 10/14</strain>
    </source>
</reference>
<dbReference type="SUPFAM" id="SSF53098">
    <property type="entry name" value="Ribonuclease H-like"/>
    <property type="match status" value="1"/>
</dbReference>
<comment type="caution">
    <text evidence="1">The sequence shown here is derived from an EMBL/GenBank/DDBJ whole genome shotgun (WGS) entry which is preliminary data.</text>
</comment>
<dbReference type="EMBL" id="CAJVQB010006328">
    <property type="protein sequence ID" value="CAG8681991.1"/>
    <property type="molecule type" value="Genomic_DNA"/>
</dbReference>
<feature type="non-terminal residue" evidence="1">
    <location>
        <position position="1"/>
    </location>
</feature>
<dbReference type="InterPro" id="IPR012337">
    <property type="entry name" value="RNaseH-like_sf"/>
</dbReference>
<keyword evidence="2" id="KW-1185">Reference proteome</keyword>
<sequence length="176" mass="20638">KIIINADNMLKELHFSDDLEHKVLKSFLSSVPLYIDLYFKQLALFLDPRSNPDEISIEVKKYALIKCKAYYFKNIFSDDLDKSIQASDKELECYINRPQSSLDGDINPYEWWQGSKQMLPGLAALAREYLPTLTMDKENPIKNLDKLIKTYNNNDDDMAEKIAFLQYNMKYIDLYL</sequence>
<accession>A0ABN7UVN6</accession>
<organism evidence="1 2">
    <name type="scientific">Gigaspora margarita</name>
    <dbReference type="NCBI Taxonomy" id="4874"/>
    <lineage>
        <taxon>Eukaryota</taxon>
        <taxon>Fungi</taxon>
        <taxon>Fungi incertae sedis</taxon>
        <taxon>Mucoromycota</taxon>
        <taxon>Glomeromycotina</taxon>
        <taxon>Glomeromycetes</taxon>
        <taxon>Diversisporales</taxon>
        <taxon>Gigasporaceae</taxon>
        <taxon>Gigaspora</taxon>
    </lineage>
</organism>
<dbReference type="Proteomes" id="UP000789901">
    <property type="component" value="Unassembled WGS sequence"/>
</dbReference>
<protein>
    <submittedName>
        <fullName evidence="1">3778_t:CDS:1</fullName>
    </submittedName>
</protein>
<evidence type="ECO:0000313" key="1">
    <source>
        <dbReference type="EMBL" id="CAG8681991.1"/>
    </source>
</evidence>